<evidence type="ECO:0000256" key="1">
    <source>
        <dbReference type="ARBA" id="ARBA00003726"/>
    </source>
</evidence>
<keyword evidence="5 8" id="KW-0808">Transferase</keyword>
<dbReference type="GO" id="GO:0005737">
    <property type="term" value="C:cytoplasm"/>
    <property type="evidence" value="ECO:0007669"/>
    <property type="project" value="TreeGrafter"/>
</dbReference>
<dbReference type="InterPro" id="IPR013785">
    <property type="entry name" value="Aldolase_TIM"/>
</dbReference>
<dbReference type="InterPro" id="IPR006219">
    <property type="entry name" value="DAHP_synth_1"/>
</dbReference>
<evidence type="ECO:0000256" key="5">
    <source>
        <dbReference type="ARBA" id="ARBA00022679"/>
    </source>
</evidence>
<dbReference type="OrthoDB" id="9807331at2"/>
<evidence type="ECO:0000313" key="12">
    <source>
        <dbReference type="Proteomes" id="UP000315995"/>
    </source>
</evidence>
<evidence type="ECO:0000256" key="6">
    <source>
        <dbReference type="ARBA" id="ARBA00023141"/>
    </source>
</evidence>
<accession>A0A5B8Y1B2</accession>
<dbReference type="EC" id="2.5.1.54" evidence="8"/>
<dbReference type="NCBIfam" id="TIGR00034">
    <property type="entry name" value="aroFGH"/>
    <property type="match status" value="1"/>
</dbReference>
<dbReference type="FunFam" id="3.20.20.70:FF:000005">
    <property type="entry name" value="Phospho-2-dehydro-3-deoxyheptonate aldolase"/>
    <property type="match status" value="1"/>
</dbReference>
<dbReference type="Pfam" id="PF00793">
    <property type="entry name" value="DAHP_synth_1"/>
    <property type="match status" value="1"/>
</dbReference>
<evidence type="ECO:0000313" key="11">
    <source>
        <dbReference type="EMBL" id="QDG50504.1"/>
    </source>
</evidence>
<keyword evidence="9" id="KW-0175">Coiled coil</keyword>
<dbReference type="RefSeq" id="WP_141196996.1">
    <property type="nucleotide sequence ID" value="NZ_CP041186.1"/>
</dbReference>
<evidence type="ECO:0000256" key="3">
    <source>
        <dbReference type="ARBA" id="ARBA00007985"/>
    </source>
</evidence>
<dbReference type="Proteomes" id="UP000315995">
    <property type="component" value="Chromosome"/>
</dbReference>
<dbReference type="PANTHER" id="PTHR21225:SF12">
    <property type="entry name" value="PHOSPHO-2-DEHYDRO-3-DEOXYHEPTONATE ALDOLASE, TYROSINE-INHIBITED"/>
    <property type="match status" value="1"/>
</dbReference>
<evidence type="ECO:0000256" key="9">
    <source>
        <dbReference type="SAM" id="Coils"/>
    </source>
</evidence>
<keyword evidence="6 8" id="KW-0057">Aromatic amino acid biosynthesis</keyword>
<dbReference type="GO" id="GO:0009423">
    <property type="term" value="P:chorismate biosynthetic process"/>
    <property type="evidence" value="ECO:0007669"/>
    <property type="project" value="UniProtKB-UniPathway"/>
</dbReference>
<feature type="domain" description="DAHP synthetase I/KDSA" evidence="10">
    <location>
        <begin position="42"/>
        <end position="336"/>
    </location>
</feature>
<proteinExistence type="inferred from homology"/>
<keyword evidence="4 8" id="KW-0028">Amino-acid biosynthesis</keyword>
<dbReference type="UniPathway" id="UPA00053">
    <property type="reaction ID" value="UER00084"/>
</dbReference>
<evidence type="ECO:0000259" key="10">
    <source>
        <dbReference type="Pfam" id="PF00793"/>
    </source>
</evidence>
<dbReference type="Gene3D" id="3.20.20.70">
    <property type="entry name" value="Aldolase class I"/>
    <property type="match status" value="1"/>
</dbReference>
<dbReference type="SUPFAM" id="SSF51569">
    <property type="entry name" value="Aldolase"/>
    <property type="match status" value="1"/>
</dbReference>
<comment type="catalytic activity">
    <reaction evidence="7 8">
        <text>D-erythrose 4-phosphate + phosphoenolpyruvate + H2O = 7-phospho-2-dehydro-3-deoxy-D-arabino-heptonate + phosphate</text>
        <dbReference type="Rhea" id="RHEA:14717"/>
        <dbReference type="ChEBI" id="CHEBI:15377"/>
        <dbReference type="ChEBI" id="CHEBI:16897"/>
        <dbReference type="ChEBI" id="CHEBI:43474"/>
        <dbReference type="ChEBI" id="CHEBI:58394"/>
        <dbReference type="ChEBI" id="CHEBI:58702"/>
        <dbReference type="EC" id="2.5.1.54"/>
    </reaction>
</comment>
<name>A0A4Y6PQA2_PERCE</name>
<dbReference type="InterPro" id="IPR006218">
    <property type="entry name" value="DAHP1/KDSA"/>
</dbReference>
<feature type="coiled-coil region" evidence="9">
    <location>
        <begin position="66"/>
        <end position="93"/>
    </location>
</feature>
<comment type="similarity">
    <text evidence="3 8">Belongs to the class-I DAHP synthase family.</text>
</comment>
<comment type="pathway">
    <text evidence="2 8">Metabolic intermediate biosynthesis; chorismate biosynthesis; chorismate from D-erythrose 4-phosphate and phosphoenolpyruvate: step 1/7.</text>
</comment>
<organism evidence="11 12">
    <name type="scientific">Persicimonas caeni</name>
    <dbReference type="NCBI Taxonomy" id="2292766"/>
    <lineage>
        <taxon>Bacteria</taxon>
        <taxon>Deltaproteobacteria</taxon>
        <taxon>Bradymonadales</taxon>
        <taxon>Bradymonadaceae</taxon>
        <taxon>Persicimonas</taxon>
    </lineage>
</organism>
<dbReference type="AlphaFoldDB" id="A0A4Y6PQA2"/>
<keyword evidence="12" id="KW-1185">Reference proteome</keyword>
<accession>A0A4Y6PQA2</accession>
<comment type="function">
    <text evidence="1 8">Stereospecific condensation of phosphoenolpyruvate (PEP) and D-erythrose-4-phosphate (E4P) giving rise to 3-deoxy-D-arabino-heptulosonate-7-phosphate (DAHP).</text>
</comment>
<dbReference type="GO" id="GO:0008652">
    <property type="term" value="P:amino acid biosynthetic process"/>
    <property type="evidence" value="ECO:0007669"/>
    <property type="project" value="UniProtKB-KW"/>
</dbReference>
<dbReference type="GO" id="GO:0009073">
    <property type="term" value="P:aromatic amino acid family biosynthetic process"/>
    <property type="evidence" value="ECO:0007669"/>
    <property type="project" value="UniProtKB-KW"/>
</dbReference>
<dbReference type="NCBIfam" id="NF009396">
    <property type="entry name" value="PRK12756.1"/>
    <property type="match status" value="1"/>
</dbReference>
<dbReference type="GO" id="GO:0003849">
    <property type="term" value="F:3-deoxy-7-phosphoheptulonate synthase activity"/>
    <property type="evidence" value="ECO:0007669"/>
    <property type="project" value="UniProtKB-EC"/>
</dbReference>
<protein>
    <recommendedName>
        <fullName evidence="8">Phospho-2-dehydro-3-deoxyheptonate aldolase</fullName>
        <ecNumber evidence="8">2.5.1.54</ecNumber>
    </recommendedName>
</protein>
<dbReference type="PIRSF" id="PIRSF001361">
    <property type="entry name" value="DAHP_synthase"/>
    <property type="match status" value="1"/>
</dbReference>
<dbReference type="PANTHER" id="PTHR21225">
    <property type="entry name" value="PHOSPHO-2-DEHYDRO-3-DEOXYHEPTONATE ALDOLASE DAHP SYNTHETASE"/>
    <property type="match status" value="1"/>
</dbReference>
<gene>
    <name evidence="11" type="ORF">FIV42_07090</name>
</gene>
<dbReference type="NCBIfam" id="NF009395">
    <property type="entry name" value="PRK12755.1"/>
    <property type="match status" value="1"/>
</dbReference>
<reference evidence="11 12" key="1">
    <citation type="submission" date="2019-06" db="EMBL/GenBank/DDBJ databases">
        <title>Persicimonas caeni gen. nov., sp. nov., a predatory bacterium isolated from solar saltern.</title>
        <authorList>
            <person name="Wang S."/>
        </authorList>
    </citation>
    <scope>NUCLEOTIDE SEQUENCE [LARGE SCALE GENOMIC DNA]</scope>
    <source>
        <strain evidence="11 12">YN101</strain>
    </source>
</reference>
<evidence type="ECO:0000256" key="7">
    <source>
        <dbReference type="ARBA" id="ARBA00047508"/>
    </source>
</evidence>
<evidence type="ECO:0000256" key="8">
    <source>
        <dbReference type="PIRNR" id="PIRNR001361"/>
    </source>
</evidence>
<evidence type="ECO:0000256" key="2">
    <source>
        <dbReference type="ARBA" id="ARBA00004688"/>
    </source>
</evidence>
<evidence type="ECO:0000256" key="4">
    <source>
        <dbReference type="ARBA" id="ARBA00022605"/>
    </source>
</evidence>
<sequence length="353" mass="38464">MFHTTDDLRIKGLRPLISPAILSEELPLTERASETIDAARKTVADIIAGRDDRLLAVVGPCSIHDSKAAVEYAERLREQAERLEDDLFIVMRVYFEKPRTTIGWKGLINDPDMDQSFNINRGLRLARKLLVDLAEMGLPAGHEFLDTITPQFIADLVTWGAIGARTTESQVHRQLASGLSMPVGFKNGTNGNFQIAVDAMRAAKHSHRFMGVTKHGISAIVQTAGNEDTHIILRGGKSGPNYDAEHVQKAAKMLADAGESPRVMVDCSHGNSGKVHTRQPGVAHAVAEQLAGGSQAIMGVMIESNLVEGRQDLGPREELCYGQSVTDACLGFEQTVPVLDELASAVRKRREQS</sequence>
<dbReference type="EMBL" id="CP041186">
    <property type="protein sequence ID" value="QDG50504.1"/>
    <property type="molecule type" value="Genomic_DNA"/>
</dbReference>